<dbReference type="Proteomes" id="UP000653454">
    <property type="component" value="Unassembled WGS sequence"/>
</dbReference>
<feature type="region of interest" description="Disordered" evidence="1">
    <location>
        <begin position="103"/>
        <end position="142"/>
    </location>
</feature>
<reference evidence="2" key="1">
    <citation type="submission" date="2020-11" db="EMBL/GenBank/DDBJ databases">
        <authorList>
            <person name="Whiteford S."/>
        </authorList>
    </citation>
    <scope>NUCLEOTIDE SEQUENCE</scope>
</reference>
<name>A0A8S4DL42_PLUXY</name>
<evidence type="ECO:0000313" key="3">
    <source>
        <dbReference type="Proteomes" id="UP000653454"/>
    </source>
</evidence>
<accession>A0A8S4DL42</accession>
<dbReference type="AlphaFoldDB" id="A0A8S4DL42"/>
<evidence type="ECO:0000256" key="1">
    <source>
        <dbReference type="SAM" id="MobiDB-lite"/>
    </source>
</evidence>
<proteinExistence type="predicted"/>
<protein>
    <submittedName>
        <fullName evidence="2">(diamondback moth) hypothetical protein</fullName>
    </submittedName>
</protein>
<sequence length="142" mass="15311">MVGRGSLPDAIRRRAAVSVKLDCKTFYLFSPAVLAPYRGEALWRCRTAFGRGGVDGTRGLAGGASGARSSLSPLCLTPVRHRQLAASCRGSYLRQCRRRPQPVSGLVTLPRRTHREPRPAPRRPTADTPAQHPAPAASSTNL</sequence>
<organism evidence="2 3">
    <name type="scientific">Plutella xylostella</name>
    <name type="common">Diamondback moth</name>
    <name type="synonym">Plutella maculipennis</name>
    <dbReference type="NCBI Taxonomy" id="51655"/>
    <lineage>
        <taxon>Eukaryota</taxon>
        <taxon>Metazoa</taxon>
        <taxon>Ecdysozoa</taxon>
        <taxon>Arthropoda</taxon>
        <taxon>Hexapoda</taxon>
        <taxon>Insecta</taxon>
        <taxon>Pterygota</taxon>
        <taxon>Neoptera</taxon>
        <taxon>Endopterygota</taxon>
        <taxon>Lepidoptera</taxon>
        <taxon>Glossata</taxon>
        <taxon>Ditrysia</taxon>
        <taxon>Yponomeutoidea</taxon>
        <taxon>Plutellidae</taxon>
        <taxon>Plutella</taxon>
    </lineage>
</organism>
<dbReference type="EMBL" id="CAJHNJ030000006">
    <property type="protein sequence ID" value="CAG9100758.1"/>
    <property type="molecule type" value="Genomic_DNA"/>
</dbReference>
<gene>
    <name evidence="2" type="ORF">PLXY2_LOCUS2635</name>
</gene>
<comment type="caution">
    <text evidence="2">The sequence shown here is derived from an EMBL/GenBank/DDBJ whole genome shotgun (WGS) entry which is preliminary data.</text>
</comment>
<keyword evidence="3" id="KW-1185">Reference proteome</keyword>
<evidence type="ECO:0000313" key="2">
    <source>
        <dbReference type="EMBL" id="CAG9100758.1"/>
    </source>
</evidence>